<proteinExistence type="predicted"/>
<name>A0A928VUS8_9CYAN</name>
<comment type="caution">
    <text evidence="2">The sequence shown here is derived from an EMBL/GenBank/DDBJ whole genome shotgun (WGS) entry which is preliminary data.</text>
</comment>
<reference evidence="2" key="1">
    <citation type="submission" date="2020-10" db="EMBL/GenBank/DDBJ databases">
        <authorList>
            <person name="Castelo-Branco R."/>
            <person name="Eusebio N."/>
            <person name="Adriana R."/>
            <person name="Vieira A."/>
            <person name="Brugerolle De Fraissinette N."/>
            <person name="Rezende De Castro R."/>
            <person name="Schneider M.P."/>
            <person name="Vasconcelos V."/>
            <person name="Leao P.N."/>
        </authorList>
    </citation>
    <scope>NUCLEOTIDE SEQUENCE</scope>
    <source>
        <strain evidence="2">LEGE 11480</strain>
    </source>
</reference>
<dbReference type="Pfam" id="PF05728">
    <property type="entry name" value="UPF0227"/>
    <property type="match status" value="1"/>
</dbReference>
<dbReference type="InterPro" id="IPR008886">
    <property type="entry name" value="UPF0227/Esterase_YqiA"/>
</dbReference>
<dbReference type="EMBL" id="JADEXQ010000106">
    <property type="protein sequence ID" value="MBE9032454.1"/>
    <property type="molecule type" value="Genomic_DNA"/>
</dbReference>
<dbReference type="RefSeq" id="WP_264327271.1">
    <property type="nucleotide sequence ID" value="NZ_JADEXQ010000106.1"/>
</dbReference>
<dbReference type="GO" id="GO:0004553">
    <property type="term" value="F:hydrolase activity, hydrolyzing O-glycosyl compounds"/>
    <property type="evidence" value="ECO:0007669"/>
    <property type="project" value="TreeGrafter"/>
</dbReference>
<organism evidence="2 3">
    <name type="scientific">Romeriopsis navalis LEGE 11480</name>
    <dbReference type="NCBI Taxonomy" id="2777977"/>
    <lineage>
        <taxon>Bacteria</taxon>
        <taxon>Bacillati</taxon>
        <taxon>Cyanobacteriota</taxon>
        <taxon>Cyanophyceae</taxon>
        <taxon>Leptolyngbyales</taxon>
        <taxon>Leptolyngbyaceae</taxon>
        <taxon>Romeriopsis</taxon>
        <taxon>Romeriopsis navalis</taxon>
    </lineage>
</organism>
<dbReference type="Gene3D" id="3.40.50.1820">
    <property type="entry name" value="alpha/beta hydrolase"/>
    <property type="match status" value="1"/>
</dbReference>
<dbReference type="PANTHER" id="PTHR16138">
    <property type="entry name" value="MYCOPHENOLIC ACID ACYL-GLUCURONIDE ESTERASE, MITOCHONDRIAL"/>
    <property type="match status" value="1"/>
</dbReference>
<dbReference type="AlphaFoldDB" id="A0A928VUS8"/>
<sequence>MHYIYLHGFASSAQSYKGTYLRERFAAQGITLALIDFNQNNFQRLTLTRQIHQVETQLIAHQPTTIIGSSFGGLTAAWVAERQPQVERLVLLAPAFQFWQQWVPKLSSEQAQSWRAGQPLSIYHYGYQQLVPLDYQFLLDLQQYDEVDLQRAVPTLVLHGQNDEVIGFDVSRNFTELRSWVSLCPLRSDHSLTNVIDQIWQQIQTFCKIK</sequence>
<evidence type="ECO:0000313" key="2">
    <source>
        <dbReference type="EMBL" id="MBE9032454.1"/>
    </source>
</evidence>
<evidence type="ECO:0000313" key="3">
    <source>
        <dbReference type="Proteomes" id="UP000625316"/>
    </source>
</evidence>
<accession>A0A928VUS8</accession>
<gene>
    <name evidence="2" type="ORF">IQ266_22205</name>
</gene>
<dbReference type="PANTHER" id="PTHR16138:SF7">
    <property type="entry name" value="PALMITOYL-PROTEIN THIOESTERASE ABHD10, MITOCHONDRIAL"/>
    <property type="match status" value="1"/>
</dbReference>
<keyword evidence="3" id="KW-1185">Reference proteome</keyword>
<dbReference type="InterPro" id="IPR029058">
    <property type="entry name" value="AB_hydrolase_fold"/>
</dbReference>
<dbReference type="SUPFAM" id="SSF53474">
    <property type="entry name" value="alpha/beta-Hydrolases"/>
    <property type="match status" value="1"/>
</dbReference>
<keyword evidence="1 2" id="KW-0378">Hydrolase</keyword>
<dbReference type="InterPro" id="IPR052382">
    <property type="entry name" value="ABHD10_acyl-thioesterase"/>
</dbReference>
<protein>
    <submittedName>
        <fullName evidence="2">Alpha/beta fold hydrolase</fullName>
    </submittedName>
</protein>
<evidence type="ECO:0000256" key="1">
    <source>
        <dbReference type="ARBA" id="ARBA00022801"/>
    </source>
</evidence>
<dbReference type="Proteomes" id="UP000625316">
    <property type="component" value="Unassembled WGS sequence"/>
</dbReference>